<evidence type="ECO:0000313" key="4">
    <source>
        <dbReference type="Proteomes" id="UP000318529"/>
    </source>
</evidence>
<feature type="domain" description="Putative regulatory protein FmdB zinc ribbon" evidence="2">
    <location>
        <begin position="1"/>
        <end position="41"/>
    </location>
</feature>
<protein>
    <submittedName>
        <fullName evidence="3">Putative FmdB family regulatory protein</fullName>
    </submittedName>
</protein>
<proteinExistence type="predicted"/>
<dbReference type="AlphaFoldDB" id="A0A560BQN3"/>
<gene>
    <name evidence="3" type="ORF">FBZ83_12525</name>
</gene>
<sequence length="117" mass="12257">MPMYDYECPTCGDFTGMRPMAESGLPQPCPDCGTPSQRVIRMAPAFSGLSATVRTAHATNERSADRPKLLSEVGPTHKHGPGCGCGGGGGGKKGRSVLRTPDGAKGFPTARPWMISH</sequence>
<dbReference type="Pfam" id="PF09723">
    <property type="entry name" value="Zn_ribbon_8"/>
    <property type="match status" value="1"/>
</dbReference>
<dbReference type="EMBL" id="VITH01000025">
    <property type="protein sequence ID" value="TWA74925.1"/>
    <property type="molecule type" value="Genomic_DNA"/>
</dbReference>
<dbReference type="NCBIfam" id="TIGR02605">
    <property type="entry name" value="CxxC_CxxC_SSSS"/>
    <property type="match status" value="1"/>
</dbReference>
<evidence type="ECO:0000259" key="2">
    <source>
        <dbReference type="SMART" id="SM00834"/>
    </source>
</evidence>
<reference evidence="3 4" key="1">
    <citation type="submission" date="2019-06" db="EMBL/GenBank/DDBJ databases">
        <title>Genomic Encyclopedia of Type Strains, Phase IV (KMG-V): Genome sequencing to study the core and pangenomes of soil and plant-associated prokaryotes.</title>
        <authorList>
            <person name="Whitman W."/>
        </authorList>
    </citation>
    <scope>NUCLEOTIDE SEQUENCE [LARGE SCALE GENOMIC DNA]</scope>
    <source>
        <strain evidence="3 4">BR 11650</strain>
    </source>
</reference>
<dbReference type="SMART" id="SM00834">
    <property type="entry name" value="CxxC_CXXC_SSSS"/>
    <property type="match status" value="1"/>
</dbReference>
<feature type="compositionally biased region" description="Basic and acidic residues" evidence="1">
    <location>
        <begin position="59"/>
        <end position="69"/>
    </location>
</feature>
<name>A0A560BQN3_AZOBR</name>
<dbReference type="Proteomes" id="UP000318529">
    <property type="component" value="Unassembled WGS sequence"/>
</dbReference>
<organism evidence="3 4">
    <name type="scientific">Azospirillum brasilense</name>
    <dbReference type="NCBI Taxonomy" id="192"/>
    <lineage>
        <taxon>Bacteria</taxon>
        <taxon>Pseudomonadati</taxon>
        <taxon>Pseudomonadota</taxon>
        <taxon>Alphaproteobacteria</taxon>
        <taxon>Rhodospirillales</taxon>
        <taxon>Azospirillaceae</taxon>
        <taxon>Azospirillum</taxon>
    </lineage>
</organism>
<feature type="region of interest" description="Disordered" evidence="1">
    <location>
        <begin position="56"/>
        <end position="117"/>
    </location>
</feature>
<accession>A0A560BQN3</accession>
<dbReference type="InterPro" id="IPR013429">
    <property type="entry name" value="Regulatory_FmdB_Zinc_ribbon"/>
</dbReference>
<evidence type="ECO:0000256" key="1">
    <source>
        <dbReference type="SAM" id="MobiDB-lite"/>
    </source>
</evidence>
<dbReference type="RefSeq" id="WP_145690608.1">
    <property type="nucleotide sequence ID" value="NZ_VITH01000025.1"/>
</dbReference>
<comment type="caution">
    <text evidence="3">The sequence shown here is derived from an EMBL/GenBank/DDBJ whole genome shotgun (WGS) entry which is preliminary data.</text>
</comment>
<evidence type="ECO:0000313" key="3">
    <source>
        <dbReference type="EMBL" id="TWA74925.1"/>
    </source>
</evidence>
<feature type="compositionally biased region" description="Gly residues" evidence="1">
    <location>
        <begin position="81"/>
        <end position="91"/>
    </location>
</feature>